<keyword evidence="4" id="KW-0812">Transmembrane</keyword>
<sequence length="643" mass="70775">MMVLWVDLIIGSSAFNPMMNAAPRRHFVPKSLAGTTSTGDMFDLAEQVVELGVDYEMRNVKFTQFGGSGEKVLFVPGIEFRGVSVAAQLESLRKNGFEPWVCWVDGADRTPFGELSDAVGDFVEANNVSVLVGESFGGLLVADLAVRRQLETTFVLVNPATSFRRTFWTRAGELVATEGATYAPAVGAAVTFLASDSRMVEKSVEELSRLDVSSLGRAVRSAETLARLVPAPTLRFRVREWLDYGSRRVDAALFRARGRPHPRMLLLAGAEDRFLPSAAEVDRLGRVFPNATVKILKNGGHALMVDPERLDLGKALRETFFARDDPVLDFARPSPGKLASTRASLVTPLRRLVSPVFFSTTRDGGVVRGLGGVPVPRDTGRPMLLVGNHQLLGLDLAFLIDEFLRDRDVLPRGLAHPAATGALGDSRRRAATPTWWLAGGDAPRVEFDDAFFTTFGAVEVTPKNFFKLMKANETVLLFPGGVRESNHGKREAHELFWPKTTDFVRVAAAFDADVVPFGAVGVADSFQILRDKDEPLFSSSGPLPVPSARRWAGQEEDFRFPLVVPSPRGPARVYFYFGKPMSTLGLNPKDRPACAAFYARVKATVQSNIDTLLAARRKDRHHQPRLIIIIIIIIIGSFRFRRR</sequence>
<keyword evidence="3" id="KW-0012">Acyltransferase</keyword>
<keyword evidence="4" id="KW-1133">Transmembrane helix</keyword>
<organism evidence="5 6">
    <name type="scientific">Chrysophaeum taylorii</name>
    <dbReference type="NCBI Taxonomy" id="2483200"/>
    <lineage>
        <taxon>Eukaryota</taxon>
        <taxon>Sar</taxon>
        <taxon>Stramenopiles</taxon>
        <taxon>Ochrophyta</taxon>
        <taxon>Pelagophyceae</taxon>
        <taxon>Pelagomonadales</taxon>
        <taxon>Pelagomonadaceae</taxon>
        <taxon>Chrysophaeum</taxon>
    </lineage>
</organism>
<dbReference type="PANTHER" id="PTHR22753:SF14">
    <property type="entry name" value="MONOACYLGLYCEROL_DIACYLGLYCEROL O-ACYLTRANSFERASE"/>
    <property type="match status" value="1"/>
</dbReference>
<dbReference type="GO" id="GO:0008374">
    <property type="term" value="F:O-acyltransferase activity"/>
    <property type="evidence" value="ECO:0007669"/>
    <property type="project" value="InterPro"/>
</dbReference>
<comment type="similarity">
    <text evidence="1">Belongs to the diacylglycerol acyltransferase family.</text>
</comment>
<dbReference type="PANTHER" id="PTHR22753">
    <property type="entry name" value="TRANSMEMBRANE PROTEIN 68"/>
    <property type="match status" value="1"/>
</dbReference>
<dbReference type="GO" id="GO:0016020">
    <property type="term" value="C:membrane"/>
    <property type="evidence" value="ECO:0007669"/>
    <property type="project" value="TreeGrafter"/>
</dbReference>
<dbReference type="AlphaFoldDB" id="A0AAD7XP53"/>
<comment type="caution">
    <text evidence="5">The sequence shown here is derived from an EMBL/GenBank/DDBJ whole genome shotgun (WGS) entry which is preliminary data.</text>
</comment>
<evidence type="ECO:0000313" key="5">
    <source>
        <dbReference type="EMBL" id="KAJ8607983.1"/>
    </source>
</evidence>
<gene>
    <name evidence="5" type="ORF">CTAYLR_008250</name>
</gene>
<evidence type="ECO:0000256" key="4">
    <source>
        <dbReference type="SAM" id="Phobius"/>
    </source>
</evidence>
<dbReference type="Gene3D" id="3.40.50.1820">
    <property type="entry name" value="alpha/beta hydrolase"/>
    <property type="match status" value="1"/>
</dbReference>
<protein>
    <submittedName>
        <fullName evidence="5">Uncharacterized protein</fullName>
    </submittedName>
</protein>
<proteinExistence type="inferred from homology"/>
<reference evidence="5" key="1">
    <citation type="submission" date="2023-01" db="EMBL/GenBank/DDBJ databases">
        <title>Metagenome sequencing of chrysophaentin producing Chrysophaeum taylorii.</title>
        <authorList>
            <person name="Davison J."/>
            <person name="Bewley C."/>
        </authorList>
    </citation>
    <scope>NUCLEOTIDE SEQUENCE</scope>
    <source>
        <strain evidence="5">NIES-1699</strain>
    </source>
</reference>
<dbReference type="Pfam" id="PF03982">
    <property type="entry name" value="DAGAT"/>
    <property type="match status" value="1"/>
</dbReference>
<keyword evidence="6" id="KW-1185">Reference proteome</keyword>
<evidence type="ECO:0000313" key="6">
    <source>
        <dbReference type="Proteomes" id="UP001230188"/>
    </source>
</evidence>
<keyword evidence="4" id="KW-0472">Membrane</keyword>
<evidence type="ECO:0000256" key="2">
    <source>
        <dbReference type="ARBA" id="ARBA00022679"/>
    </source>
</evidence>
<evidence type="ECO:0000256" key="1">
    <source>
        <dbReference type="ARBA" id="ARBA00005420"/>
    </source>
</evidence>
<feature type="transmembrane region" description="Helical" evidence="4">
    <location>
        <begin position="622"/>
        <end position="640"/>
    </location>
</feature>
<dbReference type="InterPro" id="IPR029058">
    <property type="entry name" value="AB_hydrolase_fold"/>
</dbReference>
<name>A0AAD7XP53_9STRA</name>
<dbReference type="Proteomes" id="UP001230188">
    <property type="component" value="Unassembled WGS sequence"/>
</dbReference>
<dbReference type="SUPFAM" id="SSF53474">
    <property type="entry name" value="alpha/beta-Hydrolases"/>
    <property type="match status" value="1"/>
</dbReference>
<keyword evidence="2" id="KW-0808">Transferase</keyword>
<accession>A0AAD7XP53</accession>
<dbReference type="EMBL" id="JAQMWT010000186">
    <property type="protein sequence ID" value="KAJ8607983.1"/>
    <property type="molecule type" value="Genomic_DNA"/>
</dbReference>
<dbReference type="InterPro" id="IPR007130">
    <property type="entry name" value="DAGAT"/>
</dbReference>
<evidence type="ECO:0000256" key="3">
    <source>
        <dbReference type="ARBA" id="ARBA00023315"/>
    </source>
</evidence>